<dbReference type="GO" id="GO:0044877">
    <property type="term" value="F:protein-containing complex binding"/>
    <property type="evidence" value="ECO:0007669"/>
    <property type="project" value="TreeGrafter"/>
</dbReference>
<gene>
    <name evidence="2" type="ORF">FMM06_12485</name>
</gene>
<evidence type="ECO:0000313" key="2">
    <source>
        <dbReference type="EMBL" id="TRW14513.1"/>
    </source>
</evidence>
<dbReference type="SUPFAM" id="SSF51735">
    <property type="entry name" value="NAD(P)-binding Rossmann-fold domains"/>
    <property type="match status" value="1"/>
</dbReference>
<accession>A0A552U8H2</accession>
<dbReference type="PANTHER" id="PTHR12126">
    <property type="entry name" value="NADH-UBIQUINONE OXIDOREDUCTASE 39 KDA SUBUNIT-RELATED"/>
    <property type="match status" value="1"/>
</dbReference>
<dbReference type="PANTHER" id="PTHR12126:SF11">
    <property type="entry name" value="NADH DEHYDROGENASE [UBIQUINONE] 1 ALPHA SUBCOMPLEX SUBUNIT 9, MITOCHONDRIAL"/>
    <property type="match status" value="1"/>
</dbReference>
<evidence type="ECO:0000259" key="1">
    <source>
        <dbReference type="Pfam" id="PF01370"/>
    </source>
</evidence>
<name>A0A552U8H2_9SPHN</name>
<proteinExistence type="predicted"/>
<evidence type="ECO:0000313" key="3">
    <source>
        <dbReference type="Proteomes" id="UP000317894"/>
    </source>
</evidence>
<dbReference type="InterPro" id="IPR036291">
    <property type="entry name" value="NAD(P)-bd_dom_sf"/>
</dbReference>
<dbReference type="RefSeq" id="WP_144237718.1">
    <property type="nucleotide sequence ID" value="NZ_VJWA01000002.1"/>
</dbReference>
<dbReference type="AlphaFoldDB" id="A0A552U8H2"/>
<feature type="domain" description="NAD-dependent epimerase/dehydratase" evidence="1">
    <location>
        <begin position="5"/>
        <end position="214"/>
    </location>
</feature>
<protein>
    <submittedName>
        <fullName evidence="2">Complex I NDUFA9 subunit family protein</fullName>
    </submittedName>
</protein>
<reference evidence="2 3" key="1">
    <citation type="submission" date="2019-07" db="EMBL/GenBank/DDBJ databases">
        <title>Novel species isolated from glacier.</title>
        <authorList>
            <person name="Liu Q."/>
            <person name="Xin Y.-H."/>
        </authorList>
    </citation>
    <scope>NUCLEOTIDE SEQUENCE [LARGE SCALE GENOMIC DNA]</scope>
    <source>
        <strain evidence="2 3">LB1R16</strain>
    </source>
</reference>
<dbReference type="Gene3D" id="3.40.50.720">
    <property type="entry name" value="NAD(P)-binding Rossmann-like Domain"/>
    <property type="match status" value="1"/>
</dbReference>
<dbReference type="EMBL" id="VJWA01000002">
    <property type="protein sequence ID" value="TRW14513.1"/>
    <property type="molecule type" value="Genomic_DNA"/>
</dbReference>
<comment type="caution">
    <text evidence="2">The sequence shown here is derived from an EMBL/GenBank/DDBJ whole genome shotgun (WGS) entry which is preliminary data.</text>
</comment>
<dbReference type="OrthoDB" id="9776313at2"/>
<dbReference type="CDD" id="cd05271">
    <property type="entry name" value="NDUFA9_like_SDR_a"/>
    <property type="match status" value="1"/>
</dbReference>
<organism evidence="2 3">
    <name type="scientific">Glacieibacterium frigidum</name>
    <dbReference type="NCBI Taxonomy" id="2593303"/>
    <lineage>
        <taxon>Bacteria</taxon>
        <taxon>Pseudomonadati</taxon>
        <taxon>Pseudomonadota</taxon>
        <taxon>Alphaproteobacteria</taxon>
        <taxon>Sphingomonadales</taxon>
        <taxon>Sphingosinicellaceae</taxon>
        <taxon>Glacieibacterium</taxon>
    </lineage>
</organism>
<dbReference type="FunFam" id="3.40.50.720:FF:000702">
    <property type="entry name" value="NADH dehydrogenase (Ubiquinone)"/>
    <property type="match status" value="1"/>
</dbReference>
<dbReference type="InterPro" id="IPR051207">
    <property type="entry name" value="ComplexI_NDUFA9_subunit"/>
</dbReference>
<dbReference type="Pfam" id="PF01370">
    <property type="entry name" value="Epimerase"/>
    <property type="match status" value="1"/>
</dbReference>
<sequence>MDGLVTIVGGAGFVGRYVVQTLAATGVRLRVVSRNPEAAMYLRPLGGLGQIQLTRGDVRSADQMERAFEGATAGVNLVGILAETGRQKFQSVQVAGAANAARAAAAAGVSAYVQMSAIGADAGSPAGYARTKAGGEAAVREALPHATILRPSIIFGREDQFINRFAALANTLPVIPVIAGKTRFQPVYVLDVAKAVAAALADPAAHGGRTYALGGPEAMSFRAILQWIAIEIRSTKPLVEVPDGIAALMAKAGSILPFAPMTWDQWQMLQRDTVVEPGEPSLRELGIEPTPLDSIAPAYLERYRKGGRFYRDPLVA</sequence>
<dbReference type="InterPro" id="IPR001509">
    <property type="entry name" value="Epimerase_deHydtase"/>
</dbReference>
<dbReference type="Proteomes" id="UP000317894">
    <property type="component" value="Unassembled WGS sequence"/>
</dbReference>
<keyword evidence="3" id="KW-1185">Reference proteome</keyword>